<evidence type="ECO:0000313" key="1">
    <source>
        <dbReference type="EMBL" id="KAF9642213.1"/>
    </source>
</evidence>
<feature type="non-terminal residue" evidence="1">
    <location>
        <position position="1553"/>
    </location>
</feature>
<reference evidence="1" key="2">
    <citation type="journal article" date="2020" name="Nat. Commun.">
        <title>Large-scale genome sequencing of mycorrhizal fungi provides insights into the early evolution of symbiotic traits.</title>
        <authorList>
            <person name="Miyauchi S."/>
            <person name="Kiss E."/>
            <person name="Kuo A."/>
            <person name="Drula E."/>
            <person name="Kohler A."/>
            <person name="Sanchez-Garcia M."/>
            <person name="Morin E."/>
            <person name="Andreopoulos B."/>
            <person name="Barry K.W."/>
            <person name="Bonito G."/>
            <person name="Buee M."/>
            <person name="Carver A."/>
            <person name="Chen C."/>
            <person name="Cichocki N."/>
            <person name="Clum A."/>
            <person name="Culley D."/>
            <person name="Crous P.W."/>
            <person name="Fauchery L."/>
            <person name="Girlanda M."/>
            <person name="Hayes R.D."/>
            <person name="Keri Z."/>
            <person name="LaButti K."/>
            <person name="Lipzen A."/>
            <person name="Lombard V."/>
            <person name="Magnuson J."/>
            <person name="Maillard F."/>
            <person name="Murat C."/>
            <person name="Nolan M."/>
            <person name="Ohm R.A."/>
            <person name="Pangilinan J."/>
            <person name="Pereira M.F."/>
            <person name="Perotto S."/>
            <person name="Peter M."/>
            <person name="Pfister S."/>
            <person name="Riley R."/>
            <person name="Sitrit Y."/>
            <person name="Stielow J.B."/>
            <person name="Szollosi G."/>
            <person name="Zifcakova L."/>
            <person name="Stursova M."/>
            <person name="Spatafora J.W."/>
            <person name="Tedersoo L."/>
            <person name="Vaario L.M."/>
            <person name="Yamada A."/>
            <person name="Yan M."/>
            <person name="Wang P."/>
            <person name="Xu J."/>
            <person name="Bruns T."/>
            <person name="Baldrian P."/>
            <person name="Vilgalys R."/>
            <person name="Dunand C."/>
            <person name="Henrissat B."/>
            <person name="Grigoriev I.V."/>
            <person name="Hibbett D."/>
            <person name="Nagy L.G."/>
            <person name="Martin F.M."/>
        </authorList>
    </citation>
    <scope>NUCLEOTIDE SEQUENCE</scope>
    <source>
        <strain evidence="1">P2</strain>
    </source>
</reference>
<gene>
    <name evidence="1" type="ORF">BDM02DRAFT_3264543</name>
</gene>
<organism evidence="1 2">
    <name type="scientific">Thelephora ganbajun</name>
    <name type="common">Ganba fungus</name>
    <dbReference type="NCBI Taxonomy" id="370292"/>
    <lineage>
        <taxon>Eukaryota</taxon>
        <taxon>Fungi</taxon>
        <taxon>Dikarya</taxon>
        <taxon>Basidiomycota</taxon>
        <taxon>Agaricomycotina</taxon>
        <taxon>Agaricomycetes</taxon>
        <taxon>Thelephorales</taxon>
        <taxon>Thelephoraceae</taxon>
        <taxon>Thelephora</taxon>
    </lineage>
</organism>
<proteinExistence type="predicted"/>
<accession>A0ACB6YYE0</accession>
<reference evidence="1" key="1">
    <citation type="submission" date="2019-10" db="EMBL/GenBank/DDBJ databases">
        <authorList>
            <consortium name="DOE Joint Genome Institute"/>
            <person name="Kuo A."/>
            <person name="Miyauchi S."/>
            <person name="Kiss E."/>
            <person name="Drula E."/>
            <person name="Kohler A."/>
            <person name="Sanchez-Garcia M."/>
            <person name="Andreopoulos B."/>
            <person name="Barry K.W."/>
            <person name="Bonito G."/>
            <person name="Buee M."/>
            <person name="Carver A."/>
            <person name="Chen C."/>
            <person name="Cichocki N."/>
            <person name="Clum A."/>
            <person name="Culley D."/>
            <person name="Crous P.W."/>
            <person name="Fauchery L."/>
            <person name="Girlanda M."/>
            <person name="Hayes R."/>
            <person name="Keri Z."/>
            <person name="Labutti K."/>
            <person name="Lipzen A."/>
            <person name="Lombard V."/>
            <person name="Magnuson J."/>
            <person name="Maillard F."/>
            <person name="Morin E."/>
            <person name="Murat C."/>
            <person name="Nolan M."/>
            <person name="Ohm R."/>
            <person name="Pangilinan J."/>
            <person name="Pereira M."/>
            <person name="Perotto S."/>
            <person name="Peter M."/>
            <person name="Riley R."/>
            <person name="Sitrit Y."/>
            <person name="Stielow B."/>
            <person name="Szollosi G."/>
            <person name="Zifcakova L."/>
            <person name="Stursova M."/>
            <person name="Spatafora J.W."/>
            <person name="Tedersoo L."/>
            <person name="Vaario L.-M."/>
            <person name="Yamada A."/>
            <person name="Yan M."/>
            <person name="Wang P."/>
            <person name="Xu J."/>
            <person name="Bruns T."/>
            <person name="Baldrian P."/>
            <person name="Vilgalys R."/>
            <person name="Henrissat B."/>
            <person name="Grigoriev I.V."/>
            <person name="Hibbett D."/>
            <person name="Nagy L.G."/>
            <person name="Martin F.M."/>
        </authorList>
    </citation>
    <scope>NUCLEOTIDE SEQUENCE</scope>
    <source>
        <strain evidence="1">P2</strain>
    </source>
</reference>
<keyword evidence="2" id="KW-1185">Reference proteome</keyword>
<evidence type="ECO:0000313" key="2">
    <source>
        <dbReference type="Proteomes" id="UP000886501"/>
    </source>
</evidence>
<protein>
    <submittedName>
        <fullName evidence="1">P-loop containing nucleoside triphosphate hydrolase protein</fullName>
    </submittedName>
</protein>
<sequence>MARHTRPAPTWESHVEESQKCGGHSWFCTNATTPDRCSTQDALDTNMLDSQVLDTPDGLGTALRAIEAVCHRGDTEIAEMVAALDTRPYILEYVISVLEEEAYEKLSKWIVTGFPTSTTPNMMDTMSVRLLQRFSSSLLSVEYPPAADAPPNLHVLRGKVELSFNVLRDLEENIDSALTKRRTFPTSHEKGNAVTIDRHISPHLFDAMGIIVPTTDAEVHDVYVQVLSQLQSTLEYYLLVLRNPLLSEIFESSYTCCLTTKAVVGPDQSQNLALPVLQPMETALGLDEIGGFGEWTILLSTRVQKDLRDIKRADGAMFRIVMKKIKQLSQGYFSRGNRKSLTGPKMKLPIYEARVTGGTRIVYQIDCIPDLGNYHATTSQHECQVIRMFGIFTHAQLHRRRFWDNLSRQLQKRGTNYIERCTFRDEPLGAIDDVIKPALFPPSTHQDQDTSQPAPTVKVCEEDMKEIHSMLVLDKFVVLSQALLNSILADKEVAHVFSVSMQEQEIIEHPSSCYVIGRSGTGKTITMLFKMLGIQHTWQQYPDMGPKPRQVFVTQSQVLATKVEEYFVKLTLSLETAACSREELRVIENDVEQKTELVGQEDNKQWRSDLPKRFSELLDKHFPLFITYDRLCVMLENDIGLGGRDDGLITPKKHVRGHEATSSMSLTSPRNSRLRAGCGITSSSDYMQQFRRNFVSYGVFLASYWDHLPQTLTRVLDPALVFGEFMGVIKGSEDAVGAEHRCLDRESYKSLSVRSQRTFSHKRDDIYDLFTAYGKLKQKRQDYDAADRTHYILEALREGSLTGQKVDFLYVDEVQDNLLIDTLVLRTICANENGLFWAGDTAQAISIGSSFRFADLKAYQHRIEKQLSHELGLTPVESRTFELVTNYRSHSGIVNCARSVIELIMRYWPYSIDVLKPEQATIDGFRPIFFGDADLDKLISADSRGGAIGFGARQCILVRNDTTKARLKQGLQHSTIMTLYESKGSEFDDVSSAFLRTYVITDKTKVLLYNFFKDSTATLNQWRLVLEGVSYGGNLQCAPTFDETRHASICVELKFLYVAITRARKNLWIMDGSESAEPMKVYWSSKDQIEIWSPTAEMPRLAVTSTPEEWAETGRTMFHNEHYEEASVAFLRAGGDREAQICKAYLLRQKARLISATASTARTQAFVTAASAFSSCAQSSTSKQPKERLTCYGAAGECYSEARDLKNAGYSYRMAERYDEAACSYQEGGYVDEMVEVITQHKKSLDSDLLERLMIVAQTYYFKRLNFEAALKLFPSEKDALEFLGNWNLDEARLKLLIELGRILEAAEIHAKNNDMLKAVETLSKSAARGVDHMRPMIKYLLTGLRRGFTFGVPPSSTSPTASRLLALADQLDKSIMTEQEVDELTMFQAIRRADRVALRTLSKTFIGTGNNPAALLCLDHAFSSTLNLRDLSLVEIQALLSLYLDYIRLLDKFLRDESLAKGSNHQRLFGFQPLEENRYLVPKRTLLHGKLANQSGLGGQSTEGYRCGFDELRRGIVHIIKSRISDRTKIQNDACCDVHEFAPCLQSLIQKK</sequence>
<dbReference type="EMBL" id="MU118603">
    <property type="protein sequence ID" value="KAF9642213.1"/>
    <property type="molecule type" value="Genomic_DNA"/>
</dbReference>
<dbReference type="Proteomes" id="UP000886501">
    <property type="component" value="Unassembled WGS sequence"/>
</dbReference>
<name>A0ACB6YYE0_THEGA</name>
<keyword evidence="1" id="KW-0378">Hydrolase</keyword>
<comment type="caution">
    <text evidence="1">The sequence shown here is derived from an EMBL/GenBank/DDBJ whole genome shotgun (WGS) entry which is preliminary data.</text>
</comment>